<dbReference type="GeneID" id="25913268"/>
<feature type="region of interest" description="Disordered" evidence="1">
    <location>
        <begin position="83"/>
        <end position="108"/>
    </location>
</feature>
<evidence type="ECO:0000313" key="3">
    <source>
        <dbReference type="Proteomes" id="UP000054560"/>
    </source>
</evidence>
<gene>
    <name evidence="2" type="ORF">SARC_12764</name>
</gene>
<accession>A0A0L0FD48</accession>
<protein>
    <submittedName>
        <fullName evidence="2">Uncharacterized protein</fullName>
    </submittedName>
</protein>
<name>A0A0L0FD48_9EUKA</name>
<sequence length="165" mass="18080">MGKPGQLTQQPGHVVIDVGFGGDEVEGGDTPIHAQSYTDAMLHRRNGRNQISRAGKPGTNTDFLSTYRPTINRRNTIIAQPHTHTHTHAQSSSQTGANDSNGLKEGVFVRPPRPAYLADYRQRSTRNRTNGWALSVKQKLQAMGQLPAVSSTNGYESDDAINRFV</sequence>
<dbReference type="Proteomes" id="UP000054560">
    <property type="component" value="Unassembled WGS sequence"/>
</dbReference>
<proteinExistence type="predicted"/>
<organism evidence="2 3">
    <name type="scientific">Sphaeroforma arctica JP610</name>
    <dbReference type="NCBI Taxonomy" id="667725"/>
    <lineage>
        <taxon>Eukaryota</taxon>
        <taxon>Ichthyosporea</taxon>
        <taxon>Ichthyophonida</taxon>
        <taxon>Sphaeroforma</taxon>
    </lineage>
</organism>
<evidence type="ECO:0000256" key="1">
    <source>
        <dbReference type="SAM" id="MobiDB-lite"/>
    </source>
</evidence>
<evidence type="ECO:0000313" key="2">
    <source>
        <dbReference type="EMBL" id="KNC74694.1"/>
    </source>
</evidence>
<keyword evidence="3" id="KW-1185">Reference proteome</keyword>
<dbReference type="RefSeq" id="XP_014148596.1">
    <property type="nucleotide sequence ID" value="XM_014293121.1"/>
</dbReference>
<reference evidence="2 3" key="1">
    <citation type="submission" date="2011-02" db="EMBL/GenBank/DDBJ databases">
        <title>The Genome Sequence of Sphaeroforma arctica JP610.</title>
        <authorList>
            <consortium name="The Broad Institute Genome Sequencing Platform"/>
            <person name="Russ C."/>
            <person name="Cuomo C."/>
            <person name="Young S.K."/>
            <person name="Zeng Q."/>
            <person name="Gargeya S."/>
            <person name="Alvarado L."/>
            <person name="Berlin A."/>
            <person name="Chapman S.B."/>
            <person name="Chen Z."/>
            <person name="Freedman E."/>
            <person name="Gellesch M."/>
            <person name="Goldberg J."/>
            <person name="Griggs A."/>
            <person name="Gujja S."/>
            <person name="Heilman E."/>
            <person name="Heiman D."/>
            <person name="Howarth C."/>
            <person name="Mehta T."/>
            <person name="Neiman D."/>
            <person name="Pearson M."/>
            <person name="Roberts A."/>
            <person name="Saif S."/>
            <person name="Shea T."/>
            <person name="Shenoy N."/>
            <person name="Sisk P."/>
            <person name="Stolte C."/>
            <person name="Sykes S."/>
            <person name="White J."/>
            <person name="Yandava C."/>
            <person name="Burger G."/>
            <person name="Gray M.W."/>
            <person name="Holland P.W.H."/>
            <person name="King N."/>
            <person name="Lang F.B.F."/>
            <person name="Roger A.J."/>
            <person name="Ruiz-Trillo I."/>
            <person name="Haas B."/>
            <person name="Nusbaum C."/>
            <person name="Birren B."/>
        </authorList>
    </citation>
    <scope>NUCLEOTIDE SEQUENCE [LARGE SCALE GENOMIC DNA]</scope>
    <source>
        <strain evidence="2 3">JP610</strain>
    </source>
</reference>
<dbReference type="AlphaFoldDB" id="A0A0L0FD48"/>
<dbReference type="EMBL" id="KQ244163">
    <property type="protein sequence ID" value="KNC74694.1"/>
    <property type="molecule type" value="Genomic_DNA"/>
</dbReference>